<keyword evidence="4" id="KW-0808">Transferase</keyword>
<feature type="transmembrane region" description="Helical" evidence="10">
    <location>
        <begin position="47"/>
        <end position="69"/>
    </location>
</feature>
<feature type="compositionally biased region" description="Pro residues" evidence="9">
    <location>
        <begin position="380"/>
        <end position="390"/>
    </location>
</feature>
<dbReference type="OrthoDB" id="227596at2"/>
<feature type="domain" description="Signal transduction histidine kinase subgroup 3 dimerisation and phosphoacceptor" evidence="11">
    <location>
        <begin position="189"/>
        <end position="254"/>
    </location>
</feature>
<feature type="region of interest" description="Disordered" evidence="9">
    <location>
        <begin position="492"/>
        <end position="529"/>
    </location>
</feature>
<evidence type="ECO:0000259" key="11">
    <source>
        <dbReference type="Pfam" id="PF07730"/>
    </source>
</evidence>
<comment type="catalytic activity">
    <reaction evidence="1">
        <text>ATP + protein L-histidine = ADP + protein N-phospho-L-histidine.</text>
        <dbReference type="EC" id="2.7.13.3"/>
    </reaction>
</comment>
<dbReference type="CDD" id="cd16917">
    <property type="entry name" value="HATPase_UhpB-NarQ-NarX-like"/>
    <property type="match status" value="1"/>
</dbReference>
<evidence type="ECO:0000256" key="9">
    <source>
        <dbReference type="SAM" id="MobiDB-lite"/>
    </source>
</evidence>
<keyword evidence="13" id="KW-1185">Reference proteome</keyword>
<dbReference type="GO" id="GO:0046983">
    <property type="term" value="F:protein dimerization activity"/>
    <property type="evidence" value="ECO:0007669"/>
    <property type="project" value="InterPro"/>
</dbReference>
<dbReference type="InterPro" id="IPR050482">
    <property type="entry name" value="Sensor_HK_TwoCompSys"/>
</dbReference>
<reference evidence="12 13" key="1">
    <citation type="submission" date="2016-10" db="EMBL/GenBank/DDBJ databases">
        <authorList>
            <person name="de Groot N.N."/>
        </authorList>
    </citation>
    <scope>NUCLEOTIDE SEQUENCE [LARGE SCALE GENOMIC DNA]</scope>
    <source>
        <strain evidence="12 13">DSM 43357</strain>
    </source>
</reference>
<keyword evidence="3" id="KW-0597">Phosphoprotein</keyword>
<feature type="transmembrane region" description="Helical" evidence="10">
    <location>
        <begin position="76"/>
        <end position="96"/>
    </location>
</feature>
<keyword evidence="7" id="KW-0067">ATP-binding</keyword>
<dbReference type="Gene3D" id="1.20.5.1930">
    <property type="match status" value="1"/>
</dbReference>
<keyword evidence="10" id="KW-0812">Transmembrane</keyword>
<dbReference type="InterPro" id="IPR036890">
    <property type="entry name" value="HATPase_C_sf"/>
</dbReference>
<evidence type="ECO:0000256" key="4">
    <source>
        <dbReference type="ARBA" id="ARBA00022679"/>
    </source>
</evidence>
<dbReference type="GO" id="GO:0005524">
    <property type="term" value="F:ATP binding"/>
    <property type="evidence" value="ECO:0007669"/>
    <property type="project" value="UniProtKB-KW"/>
</dbReference>
<feature type="region of interest" description="Disordered" evidence="9">
    <location>
        <begin position="377"/>
        <end position="434"/>
    </location>
</feature>
<evidence type="ECO:0000256" key="1">
    <source>
        <dbReference type="ARBA" id="ARBA00000085"/>
    </source>
</evidence>
<keyword evidence="8" id="KW-0902">Two-component regulatory system</keyword>
<gene>
    <name evidence="12" type="ORF">SAMN05660976_07370</name>
</gene>
<protein>
    <recommendedName>
        <fullName evidence="2">histidine kinase</fullName>
        <ecNumber evidence="2">2.7.13.3</ecNumber>
    </recommendedName>
</protein>
<evidence type="ECO:0000313" key="12">
    <source>
        <dbReference type="EMBL" id="SEN35650.1"/>
    </source>
</evidence>
<evidence type="ECO:0000256" key="6">
    <source>
        <dbReference type="ARBA" id="ARBA00022777"/>
    </source>
</evidence>
<evidence type="ECO:0000256" key="5">
    <source>
        <dbReference type="ARBA" id="ARBA00022741"/>
    </source>
</evidence>
<dbReference type="EC" id="2.7.13.3" evidence="2"/>
<dbReference type="EMBL" id="FOBF01000025">
    <property type="protein sequence ID" value="SEN35650.1"/>
    <property type="molecule type" value="Genomic_DNA"/>
</dbReference>
<dbReference type="GO" id="GO:0000155">
    <property type="term" value="F:phosphorelay sensor kinase activity"/>
    <property type="evidence" value="ECO:0007669"/>
    <property type="project" value="InterPro"/>
</dbReference>
<dbReference type="InterPro" id="IPR011712">
    <property type="entry name" value="Sig_transdc_His_kin_sub3_dim/P"/>
</dbReference>
<dbReference type="PANTHER" id="PTHR24421">
    <property type="entry name" value="NITRATE/NITRITE SENSOR PROTEIN NARX-RELATED"/>
    <property type="match status" value="1"/>
</dbReference>
<dbReference type="Proteomes" id="UP000198953">
    <property type="component" value="Unassembled WGS sequence"/>
</dbReference>
<feature type="compositionally biased region" description="Basic and acidic residues" evidence="9">
    <location>
        <begin position="396"/>
        <end position="416"/>
    </location>
</feature>
<dbReference type="AlphaFoldDB" id="A0A1H8FVT4"/>
<evidence type="ECO:0000256" key="3">
    <source>
        <dbReference type="ARBA" id="ARBA00022553"/>
    </source>
</evidence>
<feature type="transmembrane region" description="Helical" evidence="10">
    <location>
        <begin position="125"/>
        <end position="147"/>
    </location>
</feature>
<evidence type="ECO:0000313" key="13">
    <source>
        <dbReference type="Proteomes" id="UP000198953"/>
    </source>
</evidence>
<dbReference type="Pfam" id="PF07730">
    <property type="entry name" value="HisKA_3"/>
    <property type="match status" value="1"/>
</dbReference>
<keyword evidence="6 12" id="KW-0418">Kinase</keyword>
<evidence type="ECO:0000256" key="7">
    <source>
        <dbReference type="ARBA" id="ARBA00022840"/>
    </source>
</evidence>
<keyword evidence="10" id="KW-0472">Membrane</keyword>
<dbReference type="Gene3D" id="3.30.565.10">
    <property type="entry name" value="Histidine kinase-like ATPase, C-terminal domain"/>
    <property type="match status" value="1"/>
</dbReference>
<accession>A0A1H8FVT4</accession>
<dbReference type="STRING" id="46177.SAMN05660976_07370"/>
<keyword evidence="10" id="KW-1133">Transmembrane helix</keyword>
<dbReference type="GO" id="GO:0016020">
    <property type="term" value="C:membrane"/>
    <property type="evidence" value="ECO:0007669"/>
    <property type="project" value="InterPro"/>
</dbReference>
<keyword evidence="5" id="KW-0547">Nucleotide-binding</keyword>
<feature type="transmembrane region" description="Helical" evidence="10">
    <location>
        <begin position="153"/>
        <end position="175"/>
    </location>
</feature>
<sequence length="529" mass="53381">MHLRGFAARVRALAGAAAPAVPGRHLTTAFAALATGTVTFQAYRVGQSWGGAFWVPGSLAGAAVCGLALARRRHPALAATAAIVVGAAAVALSLVAGLPAEPGPGVMLGLALLTASAVRTLPAPAACAVAAGTLTVAAGVLLTLHAVSSPSGVALLNGAAWLASVTAGLWARLLAARRRAAAERVRRDERLRLSRELHDVVAHHVTGIVLQAQAAQVLARKDPDRLGRSLTGIETAGSGALAATRRLVELLREAGGDTTVRAGTRITGSPRREAGSRTGGGSGWDALAATEPLACLTRRFAAGHALEVRLELGEEDERSWPPEVAAVVHRIVQESLTNIARHARGARSVTVTVTRSAGHELGQKGGDLDDRLLVEIADDAPPPPHRPAPPAGDDDVPGRADREDGGVPSRVGDRDGGVPSGGQDGDGWVASGGDDGVLGRVGAGGGAVPGRLGGGFGLVGMRERLDGLGGTLRAGPREDGGWAVAAVVPLPSLGRQPSRLPATGGSDAPASLCPDRNGPASRSAVRRGG</sequence>
<proteinExistence type="predicted"/>
<evidence type="ECO:0000256" key="2">
    <source>
        <dbReference type="ARBA" id="ARBA00012438"/>
    </source>
</evidence>
<evidence type="ECO:0000256" key="8">
    <source>
        <dbReference type="ARBA" id="ARBA00023012"/>
    </source>
</evidence>
<organism evidence="12 13">
    <name type="scientific">Nonomuraea pusilla</name>
    <dbReference type="NCBI Taxonomy" id="46177"/>
    <lineage>
        <taxon>Bacteria</taxon>
        <taxon>Bacillati</taxon>
        <taxon>Actinomycetota</taxon>
        <taxon>Actinomycetes</taxon>
        <taxon>Streptosporangiales</taxon>
        <taxon>Streptosporangiaceae</taxon>
        <taxon>Nonomuraea</taxon>
    </lineage>
</organism>
<name>A0A1H8FVT4_9ACTN</name>
<evidence type="ECO:0000256" key="10">
    <source>
        <dbReference type="SAM" id="Phobius"/>
    </source>
</evidence>
<feature type="region of interest" description="Disordered" evidence="9">
    <location>
        <begin position="260"/>
        <end position="283"/>
    </location>
</feature>
<dbReference type="PANTHER" id="PTHR24421:SF10">
    <property type="entry name" value="NITRATE_NITRITE SENSOR PROTEIN NARQ"/>
    <property type="match status" value="1"/>
</dbReference>
<dbReference type="RefSeq" id="WP_091105077.1">
    <property type="nucleotide sequence ID" value="NZ_FOBF01000025.1"/>
</dbReference>